<keyword evidence="2" id="KW-0677">Repeat</keyword>
<evidence type="ECO:0000313" key="7">
    <source>
        <dbReference type="RefSeq" id="XP_015892907.3"/>
    </source>
</evidence>
<dbReference type="RefSeq" id="XP_015892907.3">
    <property type="nucleotide sequence ID" value="XM_016037421.4"/>
</dbReference>
<proteinExistence type="inferred from homology"/>
<organism evidence="6 7">
    <name type="scientific">Ziziphus jujuba</name>
    <name type="common">Chinese jujube</name>
    <name type="synonym">Ziziphus sativa</name>
    <dbReference type="NCBI Taxonomy" id="326968"/>
    <lineage>
        <taxon>Eukaryota</taxon>
        <taxon>Viridiplantae</taxon>
        <taxon>Streptophyta</taxon>
        <taxon>Embryophyta</taxon>
        <taxon>Tracheophyta</taxon>
        <taxon>Spermatophyta</taxon>
        <taxon>Magnoliopsida</taxon>
        <taxon>eudicotyledons</taxon>
        <taxon>Gunneridae</taxon>
        <taxon>Pentapetalae</taxon>
        <taxon>rosids</taxon>
        <taxon>fabids</taxon>
        <taxon>Rosales</taxon>
        <taxon>Rhamnaceae</taxon>
        <taxon>Paliureae</taxon>
        <taxon>Ziziphus</taxon>
    </lineage>
</organism>
<keyword evidence="6" id="KW-1185">Reference proteome</keyword>
<gene>
    <name evidence="7" type="primary">LOC107427082</name>
</gene>
<name>A0A6P4AEJ7_ZIZJJ</name>
<feature type="compositionally biased region" description="Low complexity" evidence="4">
    <location>
        <begin position="90"/>
        <end position="115"/>
    </location>
</feature>
<dbReference type="Gene3D" id="1.25.40.10">
    <property type="entry name" value="Tetratricopeptide repeat domain"/>
    <property type="match status" value="1"/>
</dbReference>
<evidence type="ECO:0000256" key="4">
    <source>
        <dbReference type="SAM" id="MobiDB-lite"/>
    </source>
</evidence>
<feature type="compositionally biased region" description="Polar residues" evidence="4">
    <location>
        <begin position="177"/>
        <end position="196"/>
    </location>
</feature>
<evidence type="ECO:0000256" key="1">
    <source>
        <dbReference type="ARBA" id="ARBA00006643"/>
    </source>
</evidence>
<feature type="domain" description="DYW" evidence="5">
    <location>
        <begin position="500"/>
        <end position="592"/>
    </location>
</feature>
<dbReference type="GO" id="GO:0009451">
    <property type="term" value="P:RNA modification"/>
    <property type="evidence" value="ECO:0007669"/>
    <property type="project" value="InterPro"/>
</dbReference>
<feature type="compositionally biased region" description="Low complexity" evidence="4">
    <location>
        <begin position="143"/>
        <end position="164"/>
    </location>
</feature>
<dbReference type="GO" id="GO:0003723">
    <property type="term" value="F:RNA binding"/>
    <property type="evidence" value="ECO:0007669"/>
    <property type="project" value="InterPro"/>
</dbReference>
<feature type="repeat" description="PPR" evidence="3">
    <location>
        <begin position="312"/>
        <end position="346"/>
    </location>
</feature>
<dbReference type="PANTHER" id="PTHR47926">
    <property type="entry name" value="PENTATRICOPEPTIDE REPEAT-CONTAINING PROTEIN"/>
    <property type="match status" value="1"/>
</dbReference>
<protein>
    <submittedName>
        <fullName evidence="7">Pentatricopeptide repeat-containing protein At2g15690, mitochondrial</fullName>
    </submittedName>
</protein>
<dbReference type="InterPro" id="IPR002885">
    <property type="entry name" value="PPR_rpt"/>
</dbReference>
<dbReference type="AlphaFoldDB" id="A0A6P4AEJ7"/>
<dbReference type="Pfam" id="PF14432">
    <property type="entry name" value="DYW_deaminase"/>
    <property type="match status" value="1"/>
</dbReference>
<dbReference type="PANTHER" id="PTHR47926:SF353">
    <property type="entry name" value="DYW DOMAIN-CONTAINING PROTEIN"/>
    <property type="match status" value="1"/>
</dbReference>
<dbReference type="GO" id="GO:0005739">
    <property type="term" value="C:mitochondrion"/>
    <property type="evidence" value="ECO:0007669"/>
    <property type="project" value="UniProtKB-SubCell"/>
</dbReference>
<dbReference type="PROSITE" id="PS51375">
    <property type="entry name" value="PPR"/>
    <property type="match status" value="1"/>
</dbReference>
<sequence length="592" mass="67848">MASLMAIRRARSKNLPSFFNVRPLYPSHFTSIHDNNNNNNNNKHSLQSLAKTLSTSAMHNVYQRSPPQQPPHPSDTENPNQWTSQGEGYPQSQSFNNQFNYQNQNRNQNLNYPNRDQNYPNRGHPNPNTSQSYPQYQNANQVNPRTPNYQQPPRNPNQWNNQNQGYPHRGSDHQWPPQVQNPDRFSPQVQNPNQWNNHQASNQVQATLNQTPNVVPPSVEDLRRLCREGKLKEAIELMDKEGVKADADCFHTLFELCGKSKSLENAKKVHDFFLQSTCRSDVQLINKVIEMYGKCASMTDARRVFDHMPERNMDSWHLMMNGYADNGMGDDGLHLFEQMREQGIKPNSQTFLAVFSACASADAVEEAFIHFESIKNEYGYAQEMDHYLGLLGVLGKCGHLNEAEEYIHKLPFEPTVAFWEALRDYARIHGDIDLEDHAEELIVALDPSKAVANKITTPPPKKRTAISMLHGKNRIGEFKNPTLYKDDEKLKALSGMKEAGYVPDTRYVLHDIDQEAKEQALLYHSERLAIAYGLISTPPRTPLRIIKNLRVCGDCHNAIKIMSKIVGRELIVRDNKRFHHFKDGKCSCGDYW</sequence>
<accession>A0A6P4AEJ7</accession>
<dbReference type="Pfam" id="PF13041">
    <property type="entry name" value="PPR_2"/>
    <property type="match status" value="1"/>
</dbReference>
<dbReference type="GeneID" id="107427082"/>
<evidence type="ECO:0000313" key="6">
    <source>
        <dbReference type="Proteomes" id="UP001652623"/>
    </source>
</evidence>
<evidence type="ECO:0000259" key="5">
    <source>
        <dbReference type="Pfam" id="PF14432"/>
    </source>
</evidence>
<dbReference type="NCBIfam" id="TIGR00756">
    <property type="entry name" value="PPR"/>
    <property type="match status" value="1"/>
</dbReference>
<dbReference type="InterPro" id="IPR046960">
    <property type="entry name" value="PPR_At4g14850-like_plant"/>
</dbReference>
<evidence type="ECO:0000256" key="2">
    <source>
        <dbReference type="ARBA" id="ARBA00022737"/>
    </source>
</evidence>
<comment type="similarity">
    <text evidence="1">Belongs to the PPR family. PCMP-H subfamily.</text>
</comment>
<evidence type="ECO:0000256" key="3">
    <source>
        <dbReference type="PROSITE-ProRule" id="PRU00708"/>
    </source>
</evidence>
<dbReference type="Proteomes" id="UP001652623">
    <property type="component" value="Chromosome 9"/>
</dbReference>
<dbReference type="KEGG" id="zju:107427082"/>
<dbReference type="GO" id="GO:0008270">
    <property type="term" value="F:zinc ion binding"/>
    <property type="evidence" value="ECO:0007669"/>
    <property type="project" value="InterPro"/>
</dbReference>
<reference evidence="7" key="1">
    <citation type="submission" date="2025-08" db="UniProtKB">
        <authorList>
            <consortium name="RefSeq"/>
        </authorList>
    </citation>
    <scope>IDENTIFICATION</scope>
    <source>
        <tissue evidence="7">Seedling</tissue>
    </source>
</reference>
<feature type="compositionally biased region" description="Polar residues" evidence="4">
    <location>
        <begin position="76"/>
        <end position="86"/>
    </location>
</feature>
<dbReference type="InParanoid" id="A0A6P4AEJ7"/>
<feature type="region of interest" description="Disordered" evidence="4">
    <location>
        <begin position="62"/>
        <end position="196"/>
    </location>
</feature>
<dbReference type="InterPro" id="IPR011990">
    <property type="entry name" value="TPR-like_helical_dom_sf"/>
</dbReference>
<feature type="compositionally biased region" description="Polar residues" evidence="4">
    <location>
        <begin position="116"/>
        <end position="142"/>
    </location>
</feature>
<dbReference type="FunCoup" id="A0A6P4AEJ7">
    <property type="interactions" value="814"/>
</dbReference>
<dbReference type="InterPro" id="IPR032867">
    <property type="entry name" value="DYW_dom"/>
</dbReference>